<dbReference type="Proteomes" id="UP000215155">
    <property type="component" value="Unassembled WGS sequence"/>
</dbReference>
<gene>
    <name evidence="3" type="ORF">CFT61_02600</name>
    <name evidence="5" type="ORF">DW250_10385</name>
    <name evidence="4" type="ORF">DWY11_12820</name>
    <name evidence="2" type="ORF">F7D90_05735</name>
</gene>
<evidence type="ECO:0000259" key="1">
    <source>
        <dbReference type="SMART" id="SM00382"/>
    </source>
</evidence>
<accession>A0A229I8P4</accession>
<dbReference type="Proteomes" id="UP000283872">
    <property type="component" value="Unassembled WGS sequence"/>
</dbReference>
<name>A0A229I8P4_9BACT</name>
<reference evidence="3 6" key="1">
    <citation type="submission" date="2017-07" db="EMBL/GenBank/DDBJ databases">
        <title>Draft genome sequence of Prevotella copri isolated from the gut of healthy adult Indian.</title>
        <authorList>
            <person name="Das B."/>
            <person name="Bag S."/>
            <person name="Ghosh T.S."/>
        </authorList>
    </citation>
    <scope>NUCLEOTIDE SEQUENCE [LARGE SCALE GENOMIC DNA]</scope>
    <source>
        <strain evidence="3 6">Indica</strain>
    </source>
</reference>
<dbReference type="SMART" id="SM00382">
    <property type="entry name" value="AAA"/>
    <property type="match status" value="1"/>
</dbReference>
<dbReference type="AlphaFoldDB" id="A0A229I8P4"/>
<organism evidence="5 8">
    <name type="scientific">Segatella copri</name>
    <dbReference type="NCBI Taxonomy" id="165179"/>
    <lineage>
        <taxon>Bacteria</taxon>
        <taxon>Pseudomonadati</taxon>
        <taxon>Bacteroidota</taxon>
        <taxon>Bacteroidia</taxon>
        <taxon>Bacteroidales</taxon>
        <taxon>Prevotellaceae</taxon>
        <taxon>Segatella</taxon>
    </lineage>
</organism>
<evidence type="ECO:0000313" key="9">
    <source>
        <dbReference type="Proteomes" id="UP000420707"/>
    </source>
</evidence>
<dbReference type="EMBL" id="QRVA01000041">
    <property type="protein sequence ID" value="RGS12105.1"/>
    <property type="molecule type" value="Genomic_DNA"/>
</dbReference>
<evidence type="ECO:0000313" key="8">
    <source>
        <dbReference type="Proteomes" id="UP000286501"/>
    </source>
</evidence>
<evidence type="ECO:0000313" key="3">
    <source>
        <dbReference type="EMBL" id="OXL45133.1"/>
    </source>
</evidence>
<dbReference type="EMBL" id="VZCR01000036">
    <property type="protein sequence ID" value="MQN31454.1"/>
    <property type="molecule type" value="Genomic_DNA"/>
</dbReference>
<reference evidence="2" key="4">
    <citation type="submission" date="2023-08" db="EMBL/GenBank/DDBJ databases">
        <title>Distinct polysaccharide growth profiles of human intestinal Prevotella copri isolates.</title>
        <authorList>
            <person name="Fehlner-Peach H."/>
            <person name="Magnabosco C."/>
            <person name="Raghavan V."/>
            <person name="Scher J.U."/>
            <person name="Tett A."/>
            <person name="Cox L.M."/>
            <person name="Gottsegen C."/>
            <person name="Watters A."/>
            <person name="Wiltshire- Gordon J.D."/>
            <person name="Segata N."/>
            <person name="Bonneau R."/>
            <person name="Littman D.R."/>
        </authorList>
    </citation>
    <scope>NUCLEOTIDE SEQUENCE</scope>
    <source>
        <strain evidence="2">IAP146</strain>
    </source>
</reference>
<sequence length="405" mass="47194">MKQKILERLGYSNRIERMFGRGMMIALTGQRRVGKSCVMRRIYNHIAENEENHVIYIDKEKTSFDMIANYQDLEAYVAANIVEGKENYLFIDEVQEISDFEKALLSIQSDDTCQIMITGSNAKMLSGELATRLRGRYIAYRIRGLCYEEFLTFHELKDDDASLNLYLQYGGLPQLRSLGLENTDLVEDYLDNVYNTIVLRDIIERENIRNIPLLRTLLKFVSDNIGKQFSATSIVKFLKSQNTETSAKMILTYLEYLSNAFIIDRVNRYDIHGKRLFELGDKFYFEDLGIRNHIIGGNRRFDIEKVMENAVYIHLCRMGYKVYVGQMYKAEIDFVAEKADSVAYVQVTYLLASEETVEREFGNLKLIKDSHPKYVISMDRLYSQTNIDGIKHIHLRDFLKMTTLV</sequence>
<dbReference type="PANTHER" id="PTHR33295:SF20">
    <property type="entry name" value="ATPASE"/>
    <property type="match status" value="1"/>
</dbReference>
<dbReference type="Pfam" id="PF13635">
    <property type="entry name" value="DUF4143"/>
    <property type="match status" value="1"/>
</dbReference>
<feature type="domain" description="AAA+ ATPase" evidence="1">
    <location>
        <begin position="21"/>
        <end position="145"/>
    </location>
</feature>
<dbReference type="Pfam" id="PF13173">
    <property type="entry name" value="AAA_14"/>
    <property type="match status" value="1"/>
</dbReference>
<evidence type="ECO:0000313" key="2">
    <source>
        <dbReference type="EMBL" id="MQN31454.1"/>
    </source>
</evidence>
<comment type="caution">
    <text evidence="5">The sequence shown here is derived from an EMBL/GenBank/DDBJ whole genome shotgun (WGS) entry which is preliminary data.</text>
</comment>
<dbReference type="RefSeq" id="WP_022109872.1">
    <property type="nucleotide sequence ID" value="NZ_CP042464.1"/>
</dbReference>
<dbReference type="InterPro" id="IPR025420">
    <property type="entry name" value="DUF4143"/>
</dbReference>
<dbReference type="Proteomes" id="UP000286501">
    <property type="component" value="Unassembled WGS sequence"/>
</dbReference>
<dbReference type="SUPFAM" id="SSF52540">
    <property type="entry name" value="P-loop containing nucleoside triphosphate hydrolases"/>
    <property type="match status" value="1"/>
</dbReference>
<evidence type="ECO:0000313" key="7">
    <source>
        <dbReference type="Proteomes" id="UP000283872"/>
    </source>
</evidence>
<evidence type="ECO:0000313" key="5">
    <source>
        <dbReference type="EMBL" id="RHG64549.1"/>
    </source>
</evidence>
<dbReference type="PANTHER" id="PTHR33295">
    <property type="entry name" value="ATPASE"/>
    <property type="match status" value="1"/>
</dbReference>
<reference evidence="7 8" key="2">
    <citation type="submission" date="2018-08" db="EMBL/GenBank/DDBJ databases">
        <title>A genome reference for cultivated species of the human gut microbiota.</title>
        <authorList>
            <person name="Zou Y."/>
            <person name="Xue W."/>
            <person name="Luo G."/>
        </authorList>
    </citation>
    <scope>NUCLEOTIDE SEQUENCE [LARGE SCALE GENOMIC DNA]</scope>
    <source>
        <strain evidence="4 7">AF24-12</strain>
        <strain evidence="5 8">AM22-1</strain>
    </source>
</reference>
<dbReference type="EMBL" id="QRIN01000043">
    <property type="protein sequence ID" value="RHG64549.1"/>
    <property type="molecule type" value="Genomic_DNA"/>
</dbReference>
<keyword evidence="5" id="KW-0067">ATP-binding</keyword>
<proteinExistence type="predicted"/>
<dbReference type="Gene3D" id="3.40.50.300">
    <property type="entry name" value="P-loop containing nucleotide triphosphate hydrolases"/>
    <property type="match status" value="1"/>
</dbReference>
<dbReference type="EMBL" id="NMPZ01000002">
    <property type="protein sequence ID" value="OXL45133.1"/>
    <property type="molecule type" value="Genomic_DNA"/>
</dbReference>
<protein>
    <submittedName>
        <fullName evidence="5">ATP-binding protein</fullName>
    </submittedName>
    <submittedName>
        <fullName evidence="3">ATPase</fullName>
    </submittedName>
</protein>
<reference evidence="9" key="3">
    <citation type="submission" date="2019-09" db="EMBL/GenBank/DDBJ databases">
        <title>Distinct polysaccharide growth profiles of human intestinal Prevotella copri isolates.</title>
        <authorList>
            <person name="Fehlner-Peach H."/>
            <person name="Magnabosco C."/>
            <person name="Raghavan V."/>
            <person name="Scher J.U."/>
            <person name="Tett A."/>
            <person name="Cox L.M."/>
            <person name="Gottsegen C."/>
            <person name="Watters A."/>
            <person name="Wiltshire- Gordon J.D."/>
            <person name="Segata N."/>
            <person name="Bonneau R."/>
            <person name="Littman D.R."/>
        </authorList>
    </citation>
    <scope>NUCLEOTIDE SEQUENCE [LARGE SCALE GENOMIC DNA]</scope>
    <source>
        <strain evidence="9">iAP146</strain>
    </source>
</reference>
<keyword evidence="5" id="KW-0547">Nucleotide-binding</keyword>
<dbReference type="InterPro" id="IPR041682">
    <property type="entry name" value="AAA_14"/>
</dbReference>
<dbReference type="InterPro" id="IPR027417">
    <property type="entry name" value="P-loop_NTPase"/>
</dbReference>
<dbReference type="GO" id="GO:0005524">
    <property type="term" value="F:ATP binding"/>
    <property type="evidence" value="ECO:0007669"/>
    <property type="project" value="UniProtKB-KW"/>
</dbReference>
<evidence type="ECO:0000313" key="6">
    <source>
        <dbReference type="Proteomes" id="UP000215155"/>
    </source>
</evidence>
<evidence type="ECO:0000313" key="4">
    <source>
        <dbReference type="EMBL" id="RGS12105.1"/>
    </source>
</evidence>
<dbReference type="Proteomes" id="UP000420707">
    <property type="component" value="Unassembled WGS sequence"/>
</dbReference>
<dbReference type="InterPro" id="IPR003593">
    <property type="entry name" value="AAA+_ATPase"/>
</dbReference>